<organism evidence="1 2">
    <name type="scientific">Corchorus olitorius</name>
    <dbReference type="NCBI Taxonomy" id="93759"/>
    <lineage>
        <taxon>Eukaryota</taxon>
        <taxon>Viridiplantae</taxon>
        <taxon>Streptophyta</taxon>
        <taxon>Embryophyta</taxon>
        <taxon>Tracheophyta</taxon>
        <taxon>Spermatophyta</taxon>
        <taxon>Magnoliopsida</taxon>
        <taxon>eudicotyledons</taxon>
        <taxon>Gunneridae</taxon>
        <taxon>Pentapetalae</taxon>
        <taxon>rosids</taxon>
        <taxon>malvids</taxon>
        <taxon>Malvales</taxon>
        <taxon>Malvaceae</taxon>
        <taxon>Grewioideae</taxon>
        <taxon>Apeibeae</taxon>
        <taxon>Corchorus</taxon>
    </lineage>
</organism>
<gene>
    <name evidence="1" type="ORF">COLO4_32146</name>
</gene>
<keyword evidence="2" id="KW-1185">Reference proteome</keyword>
<dbReference type="Proteomes" id="UP000187203">
    <property type="component" value="Unassembled WGS sequence"/>
</dbReference>
<name>A0A1R3H0Y7_9ROSI</name>
<accession>A0A1R3H0Y7</accession>
<comment type="caution">
    <text evidence="1">The sequence shown here is derived from an EMBL/GenBank/DDBJ whole genome shotgun (WGS) entry which is preliminary data.</text>
</comment>
<reference evidence="2" key="1">
    <citation type="submission" date="2013-09" db="EMBL/GenBank/DDBJ databases">
        <title>Corchorus olitorius genome sequencing.</title>
        <authorList>
            <person name="Alam M."/>
            <person name="Haque M.S."/>
            <person name="Islam M.S."/>
            <person name="Emdad E.M."/>
            <person name="Islam M.M."/>
            <person name="Ahmed B."/>
            <person name="Halim A."/>
            <person name="Hossen Q.M.M."/>
            <person name="Hossain M.Z."/>
            <person name="Ahmed R."/>
            <person name="Khan M.M."/>
            <person name="Islam R."/>
            <person name="Rashid M.M."/>
            <person name="Khan S.A."/>
            <person name="Rahman M.S."/>
            <person name="Alam M."/>
            <person name="Yahiya A.S."/>
            <person name="Khan M.S."/>
            <person name="Azam M.S."/>
            <person name="Haque T."/>
            <person name="Lashkar M.Z.H."/>
            <person name="Akhand A.I."/>
            <person name="Morshed G."/>
            <person name="Roy S."/>
            <person name="Uddin K.S."/>
            <person name="Rabeya T."/>
            <person name="Hossain A.S."/>
            <person name="Chowdhury A."/>
            <person name="Snigdha A.R."/>
            <person name="Mortoza M.S."/>
            <person name="Matin S.A."/>
            <person name="Hoque S.M.E."/>
            <person name="Islam M.K."/>
            <person name="Roy D.K."/>
            <person name="Haider R."/>
            <person name="Moosa M.M."/>
            <person name="Elias S.M."/>
            <person name="Hasan A.M."/>
            <person name="Jahan S."/>
            <person name="Shafiuddin M."/>
            <person name="Mahmood N."/>
            <person name="Shommy N.S."/>
        </authorList>
    </citation>
    <scope>NUCLEOTIDE SEQUENCE [LARGE SCALE GENOMIC DNA]</scope>
    <source>
        <strain evidence="2">cv. O-4</strain>
    </source>
</reference>
<dbReference type="EMBL" id="AWUE01021026">
    <property type="protein sequence ID" value="OMO64012.1"/>
    <property type="molecule type" value="Genomic_DNA"/>
</dbReference>
<proteinExistence type="predicted"/>
<protein>
    <submittedName>
        <fullName evidence="1">Uncharacterized protein</fullName>
    </submittedName>
</protein>
<dbReference type="AlphaFoldDB" id="A0A1R3H0Y7"/>
<evidence type="ECO:0000313" key="2">
    <source>
        <dbReference type="Proteomes" id="UP000187203"/>
    </source>
</evidence>
<evidence type="ECO:0000313" key="1">
    <source>
        <dbReference type="EMBL" id="OMO64012.1"/>
    </source>
</evidence>
<sequence length="57" mass="6589">MMTLFIGSKRERWYPIGIRVTCFISCKNDESCPFPEVSGFLDPWVFGFHSPSSLQSR</sequence>